<protein>
    <submittedName>
        <fullName evidence="1">Uncharacterized protein</fullName>
    </submittedName>
</protein>
<proteinExistence type="predicted"/>
<reference evidence="1 2" key="1">
    <citation type="submission" date="2015-11" db="EMBL/GenBank/DDBJ databases">
        <authorList>
            <person name="Zhang Y."/>
            <person name="Guo Z."/>
        </authorList>
    </citation>
    <scope>NUCLEOTIDE SEQUENCE [LARGE SCALE GENOMIC DNA]</scope>
    <source>
        <strain evidence="1 2">KCTC 32221</strain>
    </source>
</reference>
<gene>
    <name evidence="1" type="ORF">PS2015_222</name>
</gene>
<dbReference type="KEGG" id="pspi:PS2015_222"/>
<dbReference type="AlphaFoldDB" id="A0A0S2KA36"/>
<organism evidence="1 2">
    <name type="scientific">Pseudohongiella spirulinae</name>
    <dbReference type="NCBI Taxonomy" id="1249552"/>
    <lineage>
        <taxon>Bacteria</taxon>
        <taxon>Pseudomonadati</taxon>
        <taxon>Pseudomonadota</taxon>
        <taxon>Gammaproteobacteria</taxon>
        <taxon>Pseudomonadales</taxon>
        <taxon>Pseudohongiellaceae</taxon>
        <taxon>Pseudohongiella</taxon>
    </lineage>
</organism>
<evidence type="ECO:0000313" key="2">
    <source>
        <dbReference type="Proteomes" id="UP000065641"/>
    </source>
</evidence>
<dbReference type="EMBL" id="CP013189">
    <property type="protein sequence ID" value="ALO44915.1"/>
    <property type="molecule type" value="Genomic_DNA"/>
</dbReference>
<name>A0A0S2KA36_9GAMM</name>
<sequence>MLSDGFAYWVSIGSSAACSNNTINSAPFGRRTWADAHAGYHGALYVGISQQQLHKFPQ</sequence>
<accession>A0A0S2KA36</accession>
<evidence type="ECO:0000313" key="1">
    <source>
        <dbReference type="EMBL" id="ALO44915.1"/>
    </source>
</evidence>
<keyword evidence="2" id="KW-1185">Reference proteome</keyword>
<dbReference type="Proteomes" id="UP000065641">
    <property type="component" value="Chromosome"/>
</dbReference>